<evidence type="ECO:0000313" key="2">
    <source>
        <dbReference type="Proteomes" id="UP000204251"/>
    </source>
</evidence>
<dbReference type="RefSeq" id="YP_002268166.1">
    <property type="nucleotide sequence ID" value="NC_011345.1"/>
</dbReference>
<dbReference type="EMBL" id="EU839994">
    <property type="protein sequence ID" value="ACI28837.1"/>
    <property type="molecule type" value="Genomic_DNA"/>
</dbReference>
<reference evidence="1 2" key="1">
    <citation type="submission" date="2008-06" db="EMBL/GenBank/DDBJ databases">
        <title>Complete nucleotide sequence analysis of the Agrotis ipsilon multiple nucleopolyhedrovirus.</title>
        <authorList>
            <person name="Harrison R.L."/>
        </authorList>
    </citation>
    <scope>NUCLEOTIDE SEQUENCE [LARGE SCALE GENOMIC DNA]</scope>
    <source>
        <strain evidence="1 2">Illinois</strain>
    </source>
</reference>
<sequence length="232" mass="26830">MLDFVENPRRKQRLQRNAQIKNHYIKPPRNAPSHSRHRALNMNAGTLCLAADSVIRELRHLNMRVLRLQQCVDFNDPLPDLDALRDTLGVIKSTLNLLIDCATDKASSADDEVDNLISSPIRNELELMMQLYTANGKADDDEFPCLKLCSYMLKHLKYLQLKYYLRYVKLCHNDHVKTFTHVVNIFVLPSNKHYDHIVYQLRLMVELCNQIAVRLAAFRDDNAGNDNLNTIS</sequence>
<proteinExistence type="predicted"/>
<dbReference type="KEGG" id="vg:6965904"/>
<name>B6D650_9ABAC</name>
<evidence type="ECO:0000313" key="1">
    <source>
        <dbReference type="EMBL" id="ACI28837.1"/>
    </source>
</evidence>
<keyword evidence="2" id="KW-1185">Reference proteome</keyword>
<accession>B6D650</accession>
<organism evidence="1 2">
    <name type="scientific">Agrotis ipsilon multiple nucleopolyhedrovirus</name>
    <dbReference type="NCBI Taxonomy" id="208013"/>
    <lineage>
        <taxon>Viruses</taxon>
        <taxon>Viruses incertae sedis</taxon>
        <taxon>Naldaviricetes</taxon>
        <taxon>Lefavirales</taxon>
        <taxon>Baculoviridae</taxon>
        <taxon>Alphabaculovirus</taxon>
        <taxon>Alphabaculovirus agipsilonis</taxon>
    </lineage>
</organism>
<dbReference type="OrthoDB" id="20403at10239"/>
<protein>
    <submittedName>
        <fullName evidence="1">Uncharacterized protein</fullName>
    </submittedName>
</protein>
<dbReference type="GeneID" id="6965904"/>
<dbReference type="Proteomes" id="UP000204251">
    <property type="component" value="Segment"/>
</dbReference>